<protein>
    <submittedName>
        <fullName evidence="4">Outer membrane protein with beta-barrel domain</fullName>
    </submittedName>
</protein>
<evidence type="ECO:0000256" key="2">
    <source>
        <dbReference type="SAM" id="SignalP"/>
    </source>
</evidence>
<name>A0A4R6SXI0_9SPHI</name>
<proteinExistence type="predicted"/>
<accession>A0A4R6SXI0</accession>
<dbReference type="EMBL" id="SNYC01000004">
    <property type="protein sequence ID" value="TDQ09412.1"/>
    <property type="molecule type" value="Genomic_DNA"/>
</dbReference>
<dbReference type="Pfam" id="PF13505">
    <property type="entry name" value="OMP_b-brl"/>
    <property type="match status" value="1"/>
</dbReference>
<keyword evidence="1 2" id="KW-0732">Signal</keyword>
<comment type="caution">
    <text evidence="4">The sequence shown here is derived from an EMBL/GenBank/DDBJ whole genome shotgun (WGS) entry which is preliminary data.</text>
</comment>
<evidence type="ECO:0000256" key="1">
    <source>
        <dbReference type="ARBA" id="ARBA00022729"/>
    </source>
</evidence>
<sequence length="232" mass="25522">MKTTYISLLAILLCFNVSAQSNFYKFSIGGGFGATRSYTDVEKSDYGIAGHGNLDYYLTPFISLGGELQAGQINGGDTDTDPYGRQFINSFRAGSLNLKIYMGALFNDNRSSNFANAMKWLYVGGGAGLVQNKLIGIIRYQSNGDMIPGKTHSRDLLVPLNIGYSYYFSDYAGRPKFAINLNYQANITIGEGLDGYDYSAVNFKSGRPDVYTFLTLGIKYHFGTLGLSRKSF</sequence>
<evidence type="ECO:0000259" key="3">
    <source>
        <dbReference type="Pfam" id="PF13505"/>
    </source>
</evidence>
<dbReference type="AlphaFoldDB" id="A0A4R6SXI0"/>
<dbReference type="InterPro" id="IPR027385">
    <property type="entry name" value="Beta-barrel_OMP"/>
</dbReference>
<dbReference type="OrthoDB" id="648040at2"/>
<organism evidence="4 5">
    <name type="scientific">Pedobacter metabolipauper</name>
    <dbReference type="NCBI Taxonomy" id="425513"/>
    <lineage>
        <taxon>Bacteria</taxon>
        <taxon>Pseudomonadati</taxon>
        <taxon>Bacteroidota</taxon>
        <taxon>Sphingobacteriia</taxon>
        <taxon>Sphingobacteriales</taxon>
        <taxon>Sphingobacteriaceae</taxon>
        <taxon>Pedobacter</taxon>
    </lineage>
</organism>
<feature type="domain" description="Outer membrane protein beta-barrel" evidence="3">
    <location>
        <begin position="8"/>
        <end position="202"/>
    </location>
</feature>
<evidence type="ECO:0000313" key="4">
    <source>
        <dbReference type="EMBL" id="TDQ09412.1"/>
    </source>
</evidence>
<dbReference type="Proteomes" id="UP000295620">
    <property type="component" value="Unassembled WGS sequence"/>
</dbReference>
<feature type="signal peptide" evidence="2">
    <location>
        <begin position="1"/>
        <end position="19"/>
    </location>
</feature>
<reference evidence="4 5" key="1">
    <citation type="submission" date="2019-03" db="EMBL/GenBank/DDBJ databases">
        <title>Genomic Encyclopedia of Archaeal and Bacterial Type Strains, Phase II (KMG-II): from individual species to whole genera.</title>
        <authorList>
            <person name="Goeker M."/>
        </authorList>
    </citation>
    <scope>NUCLEOTIDE SEQUENCE [LARGE SCALE GENOMIC DNA]</scope>
    <source>
        <strain evidence="4 5">DSM 19035</strain>
    </source>
</reference>
<dbReference type="RefSeq" id="WP_133575497.1">
    <property type="nucleotide sequence ID" value="NZ_SNYC01000004.1"/>
</dbReference>
<gene>
    <name evidence="4" type="ORF">ATK78_1566</name>
</gene>
<evidence type="ECO:0000313" key="5">
    <source>
        <dbReference type="Proteomes" id="UP000295620"/>
    </source>
</evidence>
<keyword evidence="5" id="KW-1185">Reference proteome</keyword>
<feature type="chain" id="PRO_5020547305" evidence="2">
    <location>
        <begin position="20"/>
        <end position="232"/>
    </location>
</feature>